<dbReference type="InterPro" id="IPR011250">
    <property type="entry name" value="OMP/PagP_B-barrel"/>
</dbReference>
<feature type="signal peptide" evidence="1">
    <location>
        <begin position="1"/>
        <end position="21"/>
    </location>
</feature>
<gene>
    <name evidence="2" type="ORF">ACD661_16485</name>
</gene>
<keyword evidence="3" id="KW-1185">Reference proteome</keyword>
<sequence>MKKNRIILGLTGAIVWGSVSAGTMGTPAQDTSWRWVGSFSAGPVWEDGGATQTFNLTPEIEKSYRANKATKTLGDFEVFLGGQRALSPVLLGQLGLAVGATTDATLLGIIWDDADPAFNNFSYRYKIQHTHVAAKGKLLADMGYWVIPWVSGSIGVGFNNASNFHNTPLIEEALATPNFKSHTETTFTYTLGAGIQKALNAHWQVGAGYEFADWGKSHLNRASDQTMNQGLRVNHLYTNGVMFNLTYVA</sequence>
<evidence type="ECO:0000256" key="1">
    <source>
        <dbReference type="SAM" id="SignalP"/>
    </source>
</evidence>
<comment type="caution">
    <text evidence="2">The sequence shown here is derived from an EMBL/GenBank/DDBJ whole genome shotgun (WGS) entry which is preliminary data.</text>
</comment>
<reference evidence="2 3" key="1">
    <citation type="submission" date="2024-08" db="EMBL/GenBank/DDBJ databases">
        <title>Draft Genome Sequence of Legionella lytica strain DSB2004, Isolated From a Fire Sprinkler System.</title>
        <authorList>
            <person name="Everhart A.D."/>
            <person name="Kidane D.T."/>
            <person name="Farone A.L."/>
            <person name="Farone M.B."/>
        </authorList>
    </citation>
    <scope>NUCLEOTIDE SEQUENCE [LARGE SCALE GENOMIC DNA]</scope>
    <source>
        <strain evidence="2 3">DSB2004</strain>
    </source>
</reference>
<dbReference type="SUPFAM" id="SSF56925">
    <property type="entry name" value="OMPA-like"/>
    <property type="match status" value="1"/>
</dbReference>
<accession>A0ABW8DBQ6</accession>
<feature type="chain" id="PRO_5045262901" evidence="1">
    <location>
        <begin position="22"/>
        <end position="249"/>
    </location>
</feature>
<dbReference type="RefSeq" id="WP_400188941.1">
    <property type="nucleotide sequence ID" value="NZ_JBGORX010000014.1"/>
</dbReference>
<evidence type="ECO:0000313" key="2">
    <source>
        <dbReference type="EMBL" id="MFJ1270155.1"/>
    </source>
</evidence>
<name>A0ABW8DBQ6_9GAMM</name>
<dbReference type="Proteomes" id="UP001615550">
    <property type="component" value="Unassembled WGS sequence"/>
</dbReference>
<dbReference type="EMBL" id="JBGORX010000014">
    <property type="protein sequence ID" value="MFJ1270155.1"/>
    <property type="molecule type" value="Genomic_DNA"/>
</dbReference>
<dbReference type="Gene3D" id="2.40.160.20">
    <property type="match status" value="1"/>
</dbReference>
<keyword evidence="1" id="KW-0732">Signal</keyword>
<protein>
    <submittedName>
        <fullName evidence="2">Outer membrane protein</fullName>
    </submittedName>
</protein>
<organism evidence="2 3">
    <name type="scientific">Legionella lytica</name>
    <dbReference type="NCBI Taxonomy" id="96232"/>
    <lineage>
        <taxon>Bacteria</taxon>
        <taxon>Pseudomonadati</taxon>
        <taxon>Pseudomonadota</taxon>
        <taxon>Gammaproteobacteria</taxon>
        <taxon>Legionellales</taxon>
        <taxon>Legionellaceae</taxon>
        <taxon>Legionella</taxon>
    </lineage>
</organism>
<proteinExistence type="predicted"/>
<evidence type="ECO:0000313" key="3">
    <source>
        <dbReference type="Proteomes" id="UP001615550"/>
    </source>
</evidence>